<feature type="domain" description="DUF11" evidence="1">
    <location>
        <begin position="2347"/>
        <end position="2457"/>
    </location>
</feature>
<protein>
    <recommendedName>
        <fullName evidence="1">DUF11 domain-containing protein</fullName>
    </recommendedName>
</protein>
<feature type="domain" description="DUF11" evidence="1">
    <location>
        <begin position="3136"/>
        <end position="3245"/>
    </location>
</feature>
<feature type="domain" description="DUF11" evidence="1">
    <location>
        <begin position="620"/>
        <end position="715"/>
    </location>
</feature>
<feature type="domain" description="DUF11" evidence="1">
    <location>
        <begin position="355"/>
        <end position="457"/>
    </location>
</feature>
<feature type="domain" description="DUF11" evidence="1">
    <location>
        <begin position="3274"/>
        <end position="3377"/>
    </location>
</feature>
<feature type="domain" description="DUF11" evidence="1">
    <location>
        <begin position="1673"/>
        <end position="1763"/>
    </location>
</feature>
<feature type="domain" description="DUF11" evidence="1">
    <location>
        <begin position="3400"/>
        <end position="3488"/>
    </location>
</feature>
<evidence type="ECO:0000313" key="3">
    <source>
        <dbReference type="Proteomes" id="UP000013989"/>
    </source>
</evidence>
<evidence type="ECO:0000313" key="2">
    <source>
        <dbReference type="EMBL" id="EOP69969.1"/>
    </source>
</evidence>
<dbReference type="SUPFAM" id="SSF49401">
    <property type="entry name" value="Bacterial adhesins"/>
    <property type="match status" value="2"/>
</dbReference>
<dbReference type="Proteomes" id="UP000013989">
    <property type="component" value="Unassembled WGS sequence"/>
</dbReference>
<comment type="caution">
    <text evidence="2">The sequence shown here is derived from an EMBL/GenBank/DDBJ whole genome shotgun (WGS) entry which is preliminary data.</text>
</comment>
<feature type="domain" description="DUF11" evidence="1">
    <location>
        <begin position="2741"/>
        <end position="2848"/>
    </location>
</feature>
<feature type="domain" description="DUF11" evidence="1">
    <location>
        <begin position="883"/>
        <end position="993"/>
    </location>
</feature>
<sequence length="3496" mass="360637">MPITNRFSTTTNGALAITGNTLGLSKISNQNRAGTIGAIGAIGAFVTTNTALQVPTFPAGTTLNYTQNSSTTILNIPAGSTILYAELVWGGNYLSRDQNITSILGNPVSFTTPVSTYSITPSAITASNQTFVSGSVTFGFYTRSADVTSLVQAAGSGSYTTGSVPGLVDPLDASNGAINSSGWTLIVAYQNGSLPARNLTIYVAGNRVSAETGSADVSVSGFLTPSGGPVSGRLFLSSTEGDADLTGDQALFGPNFSSLNALSGPNNAINNFFGSQVNNAAGNLDTTGTFGTRNQSASTSTNISAGRQGWDITSIDISPYLTNSQVSAAIRLTTNGDAYMLNTVGLQININSPNIQATKSVNKSVAAIGDILTYTVTIPNTGLLPANNAIFIDSLPSGTSFIPGTVTVDNVPQTNANPAAGISLGTINNGASRTVTFQATVVSLPSQNPISNTANITFQYTPIAGGTTFNGLATSNSAGTQINLADINGTKSVNKLFTDIGETLTYSIALANIGNIAATNVIYTDPIPSGTTFIPGSVTVNGVTQAGANPANGISIGSIAANSTTTISFQVLVPSIPQTNPILNSGTTTYQYIPVPNQPAVSGTDKTNIVSTQVNNATVTMTKAVDKNFADIGDTLTYTVSFTATGNTNANNVIFTDVIPTGTTFVLNSLTIDGTTQVGANPANGVNIGSIPSGTTKNVAFQVVVNTIPASNVVSNGSSASYQYTVNPSQSPVTKNISSNLVSTQINNANVTLTKSTNKQFATIGETISYTILITNSGNAAANSVQLTDPLPNGTILTPGTVTLNGVLQNVDSLVALPIGTIPGGATFTLSFQVTVINITTQNPIINNAFASYLYTVNPNLPPTSKTANSNSVTSTIRLANLHANKSVDKTFAEVGDVLTYTFALTNDGNVAANNVLLSDSIANGTAFVPNSVIVNGVTQPGVTPTSINIGSINANTTITASFQVVITSIPNPNPISNSASISYNFIVDPNASPVSKNTTSTTTFTQVNDANVISAKTVDRAFATVGDILTYTATLTNAGSVSADSPTFVDTNPDGTTFIPNTFLINGVLQNNADPNIGVPLPSIAANGSLTVSYQVTVTSLPIQNPTINSSSTQYSFILNPGDPPTVETSVSNTVSTQINLANVVIVKEVDLTIADVGQPITYTISLANLGNTIANNVIFTDIIPNGTTIVPNSIFIGGALQLGADPSTGLQVGSIPSGGFTTIVFQISANGLPSPNPIQNSASLQYSFIADPNLPALVRNAASNIVTTQINTANIVATKLTSTNFADVGDVILYATILTNNGNIPAANVTFTDIIPAGTLFIPNTVTINNVPVANANPATGISIGTIGANSSRTVAFQVFVPTIPAVNPITNQSGTTFQYTYDPSKPAVMQMVASNTVQTTINNASIAATKSADKQFANVNDIITYTTTLTNNGNTLASNVIFTDVIPNGTSFIANSVTVNGNTLPNVNPASGIAIDPINPNANTLISFQVQVNSIPNPNPLPNQSNTTYQYVVDPNLPPASANTLSNVITTQINNATIVATKSVNTPTAAIGDIVTYTIAVTNTGNTPASATVLTDGLGAGASFIQNSVTINNVPQPGLDPSLGIHLADISPGDTVFITFQAQILAIPPSGTLTNNALVNYEYTVNPNQSPAVNSTITNTTVTPIIDATLSINKTVNSTFATIGDTLTFTSTITNSGNTTANNVIFTDVIPNGTTFIPNSFTVNGTTITNANPQNGINIGNLNSNASATLSFQVNITTLPNPNPIPNKSSLQYSFIVDINEPPVSRTVQSNKTFSQVNTASVIATKTASSAFAAVGDTITYTTILTNSGNTSANTPVFIDILPPELSFVPDSVQINTIPQLGFRPDSGISLDSIPVGGTTTISFQAIVGSIPATNPTLNQSSTTYSIIIDPTQPPVIETATSNPTLVQINEAIIQATKSVDRLFSDVAPGNSFLTYTVLLDNIGNATATNIIFTDPIPNNTVFIEDSVRVGGVLLPGVNPANGIPIGDIIAGDFINVTFRVQVVSIPNPIFTIGPGGPNSPVVNSASINYQFMTGPNLPLVSRSTTSNPVSTQINSGEIVAIKSVNKTFATIGDTISYTITLNNPGNVTSQNIIFTDTFPDGTTFISGTLTNDSGTQQIGNPANGIQIGNINPNGTAVITLNVLVTNIPSINPISNYSSVQFAHVVDPSQPAVSQTNVSNTVSTTINSAILTTKKSADKSIVSVGDTITYTTTIRNTGNTAATNITFTSAIPANTTFIPNSVTINSVQQSGAQPALGVNIPNIAPGETVTVTFQVNVISVSPSSSIMGNDTILYSYTVDPNSAPATTSTSTNIATNPVLDAMITMVKSVDQTLVTLGDTITYTTILTNNGNTNATNITFTDLIPNGTTFITDSVTINGLTQIGLNPNTGITIGSIAPNSSISIAFQVTATSTPVQNPIANSATASYTFIADPNAPIVSRNVTSNTVFTTINTANILSLKQVDKSFSRIGDTLTYTVVLTNNGNSSAQNVIFTDTVPSITTFIANTFSINGVPQSGADPSNGVNIGTITAGTTVTVSFQVTVTSLPTANPIVNFSSTSYQLVSPPEAETSISNPVSTQIKEAILSMTKNESVSFADIGQTAFYTTSITNVGNTDATNIVFTDALPSGLTFVPNTLTVDGVLQPNADPNTGVLLATLPPNEIYSIVFQITVNNIPPSNPAPNKASTAYEFTVDPVNPPVSSAATSNTTLLQINNATIISTKTANLTFADVGNTITFTLNLPNTGNVTATDVTIIDILDSNLSFVPNSFTANGQTIPNADLSTGVNIGSINGGNTAIVTFQATVITLPTLNPISNSASTTYHYVVDPSQPPITTSNQSNTTTTQINSAILTAQKNSNVSTVDIGQDITYTVTITNNGNVSATNVIFTDLIPDGTSFEPNSFTLNGTSIPNADIITGVPIGDIAPNESVIVAFHIIANEIPPINPITNQASVSFQHIVNPANPPVSKNIISNNVTTKIESAILNTIKIGDKTFATIGDTITYTTTITNTGNIPANNAIFSDPLPSWTQFVAGSVIVDGTPLPSASIINGVGINTISPNQTVTIIFQVQIVSNPTTFTPELQNLGFVNFQYNVGNALLAQPGNVETNVFVTSINTAILSAVKTANTAFANIGDTITYTVSIQNNGNTNATNVNFSDPVPTGTTFVENSFAVNGSTIPGANPNNGVNIGTVSAGSSLTVTFQVIVTSTPPSNPITNVASIQYAFIVDPASPPVTGTINSNSASTQINNATVTTVLQANRSIVSIGDVITYTATLTNTGNFPANSILLINGVPEGALFVPNSVTLNGISLPDASPTLGIPVGIIAPGDSATITFQFLASSIPPQGAIINQALTSYTYIVDPSQPPVTATSSSNTVNTAVVDASLSVIKSTDSLVQSTDGTITYTVVVQNNGNTTANTVTLTDLVPEGTAFIPNSVTISGVSVPGADPNVGIPLNSITPSEIVTVTFQVIVQSIPSVNPIF</sequence>
<proteinExistence type="predicted"/>
<accession>A0A9W5QJJ9</accession>
<reference evidence="2 3" key="1">
    <citation type="submission" date="2012-12" db="EMBL/GenBank/DDBJ databases">
        <title>The Genome Sequence of Bacillus cereus ISP2954.</title>
        <authorList>
            <consortium name="The Broad Institute Genome Sequencing Platform"/>
            <consortium name="The Broad Institute Genome Sequencing Center for Infectious Disease"/>
            <person name="Feldgarden M."/>
            <person name="Van der Auwera G.A."/>
            <person name="Mahillon J."/>
            <person name="Duprez V."/>
            <person name="Timmery S."/>
            <person name="Mattelet C."/>
            <person name="Dierick K."/>
            <person name="Sun M."/>
            <person name="Yu Z."/>
            <person name="Zhu L."/>
            <person name="Hu X."/>
            <person name="Shank E.B."/>
            <person name="Swiecicka I."/>
            <person name="Hansen B.M."/>
            <person name="Andrup L."/>
            <person name="Walker B."/>
            <person name="Young S.K."/>
            <person name="Zeng Q."/>
            <person name="Gargeya S."/>
            <person name="Fitzgerald M."/>
            <person name="Haas B."/>
            <person name="Abouelleil A."/>
            <person name="Alvarado L."/>
            <person name="Arachchi H.M."/>
            <person name="Berlin A.M."/>
            <person name="Chapman S.B."/>
            <person name="Dewar J."/>
            <person name="Goldberg J."/>
            <person name="Griggs A."/>
            <person name="Gujja S."/>
            <person name="Hansen M."/>
            <person name="Howarth C."/>
            <person name="Imamovic A."/>
            <person name="Larimer J."/>
            <person name="McCowan C."/>
            <person name="Murphy C."/>
            <person name="Neiman D."/>
            <person name="Pearson M."/>
            <person name="Priest M."/>
            <person name="Roberts A."/>
            <person name="Saif S."/>
            <person name="Shea T."/>
            <person name="Sisk P."/>
            <person name="Sykes S."/>
            <person name="Wortman J."/>
            <person name="Nusbaum C."/>
            <person name="Birren B."/>
        </authorList>
    </citation>
    <scope>NUCLEOTIDE SEQUENCE [LARGE SCALE GENOMIC DNA]</scope>
    <source>
        <strain evidence="2 3">ISP2954</strain>
    </source>
</reference>
<dbReference type="EMBL" id="AHEJ01000031">
    <property type="protein sequence ID" value="EOP69969.1"/>
    <property type="molecule type" value="Genomic_DNA"/>
</dbReference>
<feature type="domain" description="DUF11" evidence="1">
    <location>
        <begin position="1145"/>
        <end position="1256"/>
    </location>
</feature>
<dbReference type="InterPro" id="IPR001434">
    <property type="entry name" value="OmcB-like_DUF11"/>
</dbReference>
<name>A0A9W5QJJ9_BACCE</name>
<feature type="domain" description="DUF11" evidence="1">
    <location>
        <begin position="486"/>
        <end position="588"/>
    </location>
</feature>
<feature type="domain" description="DUF11" evidence="1">
    <location>
        <begin position="1016"/>
        <end position="1106"/>
    </location>
</feature>
<feature type="domain" description="DUF11" evidence="1">
    <location>
        <begin position="2873"/>
        <end position="2973"/>
    </location>
</feature>
<dbReference type="InterPro" id="IPR047589">
    <property type="entry name" value="DUF11_rpt"/>
</dbReference>
<feature type="domain" description="DUF11" evidence="1">
    <location>
        <begin position="3008"/>
        <end position="3091"/>
    </location>
</feature>
<evidence type="ECO:0000259" key="1">
    <source>
        <dbReference type="Pfam" id="PF01345"/>
    </source>
</evidence>
<gene>
    <name evidence="2" type="ORF">IGU_00974</name>
</gene>
<feature type="domain" description="DUF11" evidence="1">
    <location>
        <begin position="2606"/>
        <end position="2707"/>
    </location>
</feature>
<dbReference type="PANTHER" id="PTHR34819:SF3">
    <property type="entry name" value="CELL SURFACE PROTEIN"/>
    <property type="match status" value="1"/>
</dbReference>
<dbReference type="Pfam" id="PF01345">
    <property type="entry name" value="DUF11"/>
    <property type="match status" value="22"/>
</dbReference>
<feature type="domain" description="DUF11" evidence="1">
    <location>
        <begin position="751"/>
        <end position="853"/>
    </location>
</feature>
<dbReference type="NCBIfam" id="TIGR01451">
    <property type="entry name" value="B_ant_repeat"/>
    <property type="match status" value="24"/>
</dbReference>
<feature type="domain" description="DUF11" evidence="1">
    <location>
        <begin position="2085"/>
        <end position="2191"/>
    </location>
</feature>
<dbReference type="Gene3D" id="2.60.40.740">
    <property type="match status" value="20"/>
</dbReference>
<dbReference type="InterPro" id="IPR008966">
    <property type="entry name" value="Adhesion_dom_sf"/>
</dbReference>
<dbReference type="PANTHER" id="PTHR34819">
    <property type="entry name" value="LARGE CYSTEINE-RICH PERIPLASMIC PROTEIN OMCB"/>
    <property type="match status" value="1"/>
</dbReference>
<feature type="domain" description="DUF11" evidence="1">
    <location>
        <begin position="1808"/>
        <end position="1907"/>
    </location>
</feature>
<feature type="domain" description="DUF11" evidence="1">
    <location>
        <begin position="1409"/>
        <end position="1520"/>
    </location>
</feature>
<organism evidence="2 3">
    <name type="scientific">Bacillus cereus ISP2954</name>
    <dbReference type="NCBI Taxonomy" id="1053215"/>
    <lineage>
        <taxon>Bacteria</taxon>
        <taxon>Bacillati</taxon>
        <taxon>Bacillota</taxon>
        <taxon>Bacilli</taxon>
        <taxon>Bacillales</taxon>
        <taxon>Bacillaceae</taxon>
        <taxon>Bacillus</taxon>
        <taxon>Bacillus cereus group</taxon>
    </lineage>
</organism>
<feature type="domain" description="DUF11" evidence="1">
    <location>
        <begin position="1543"/>
        <end position="1653"/>
    </location>
</feature>
<feature type="domain" description="DUF11" evidence="1">
    <location>
        <begin position="2482"/>
        <end position="2579"/>
    </location>
</feature>
<feature type="domain" description="DUF11" evidence="1">
    <location>
        <begin position="2217"/>
        <end position="2331"/>
    </location>
</feature>
<dbReference type="InterPro" id="IPR051172">
    <property type="entry name" value="Chlamydia_OmcB"/>
</dbReference>